<gene>
    <name evidence="1" type="primary">ORF27437</name>
</gene>
<name>A0A0B6YLI5_9EUPU</name>
<dbReference type="EMBL" id="HACG01009485">
    <property type="protein sequence ID" value="CEK56350.1"/>
    <property type="molecule type" value="Transcribed_RNA"/>
</dbReference>
<dbReference type="AlphaFoldDB" id="A0A0B6YLI5"/>
<evidence type="ECO:0000313" key="1">
    <source>
        <dbReference type="EMBL" id="CEK56350.1"/>
    </source>
</evidence>
<reference evidence="1" key="1">
    <citation type="submission" date="2014-12" db="EMBL/GenBank/DDBJ databases">
        <title>Insight into the proteome of Arion vulgaris.</title>
        <authorList>
            <person name="Aradska J."/>
            <person name="Bulat T."/>
            <person name="Smidak R."/>
            <person name="Sarate P."/>
            <person name="Gangsoo J."/>
            <person name="Sialana F."/>
            <person name="Bilban M."/>
            <person name="Lubec G."/>
        </authorList>
    </citation>
    <scope>NUCLEOTIDE SEQUENCE</scope>
    <source>
        <tissue evidence="1">Skin</tissue>
    </source>
</reference>
<proteinExistence type="predicted"/>
<protein>
    <submittedName>
        <fullName evidence="1">Uncharacterized protein</fullName>
    </submittedName>
</protein>
<feature type="non-terminal residue" evidence="1">
    <location>
        <position position="1"/>
    </location>
</feature>
<accession>A0A0B6YLI5</accession>
<organism evidence="1">
    <name type="scientific">Arion vulgaris</name>
    <dbReference type="NCBI Taxonomy" id="1028688"/>
    <lineage>
        <taxon>Eukaryota</taxon>
        <taxon>Metazoa</taxon>
        <taxon>Spiralia</taxon>
        <taxon>Lophotrochozoa</taxon>
        <taxon>Mollusca</taxon>
        <taxon>Gastropoda</taxon>
        <taxon>Heterobranchia</taxon>
        <taxon>Euthyneura</taxon>
        <taxon>Panpulmonata</taxon>
        <taxon>Eupulmonata</taxon>
        <taxon>Stylommatophora</taxon>
        <taxon>Helicina</taxon>
        <taxon>Arionoidea</taxon>
        <taxon>Arionidae</taxon>
        <taxon>Arion</taxon>
    </lineage>
</organism>
<sequence>ARFVSQEKCHEYCTKSKHYSCSNNSRDLPQNPTVNRTKLSRFKPTMFRPQDRWRDHFATDSCDLNLST</sequence>